<organism evidence="14 15">
    <name type="scientific">Vanessa tameamea</name>
    <name type="common">Kamehameha butterfly</name>
    <dbReference type="NCBI Taxonomy" id="334116"/>
    <lineage>
        <taxon>Eukaryota</taxon>
        <taxon>Metazoa</taxon>
        <taxon>Ecdysozoa</taxon>
        <taxon>Arthropoda</taxon>
        <taxon>Hexapoda</taxon>
        <taxon>Insecta</taxon>
        <taxon>Pterygota</taxon>
        <taxon>Neoptera</taxon>
        <taxon>Endopterygota</taxon>
        <taxon>Lepidoptera</taxon>
        <taxon>Glossata</taxon>
        <taxon>Ditrysia</taxon>
        <taxon>Papilionoidea</taxon>
        <taxon>Nymphalidae</taxon>
        <taxon>Nymphalinae</taxon>
        <taxon>Vanessa</taxon>
    </lineage>
</organism>
<keyword evidence="5 11" id="KW-0812">Transmembrane</keyword>
<evidence type="ECO:0000256" key="7">
    <source>
        <dbReference type="ARBA" id="ARBA00022824"/>
    </source>
</evidence>
<dbReference type="PANTHER" id="PTHR21573:SF0">
    <property type="entry name" value="ER MEMBRANE PROTEIN COMPLEX SUBUNIT 1"/>
    <property type="match status" value="1"/>
</dbReference>
<dbReference type="AlphaFoldDB" id="A0A8B8I9M6"/>
<evidence type="ECO:0000313" key="15">
    <source>
        <dbReference type="RefSeq" id="XP_026493007.2"/>
    </source>
</evidence>
<keyword evidence="9 11" id="KW-0472">Membrane</keyword>
<accession>A0A8B8I9M6</accession>
<evidence type="ECO:0000256" key="1">
    <source>
        <dbReference type="ARBA" id="ARBA00004115"/>
    </source>
</evidence>
<evidence type="ECO:0000256" key="4">
    <source>
        <dbReference type="ARBA" id="ARBA00020824"/>
    </source>
</evidence>
<feature type="domain" description="EMC1 first beta-propeller" evidence="13">
    <location>
        <begin position="38"/>
        <end position="143"/>
    </location>
</feature>
<dbReference type="GO" id="GO:0072546">
    <property type="term" value="C:EMC complex"/>
    <property type="evidence" value="ECO:0007669"/>
    <property type="project" value="InterPro"/>
</dbReference>
<keyword evidence="8 11" id="KW-1133">Transmembrane helix</keyword>
<reference evidence="15" key="1">
    <citation type="submission" date="2025-08" db="UniProtKB">
        <authorList>
            <consortium name="RefSeq"/>
        </authorList>
    </citation>
    <scope>IDENTIFICATION</scope>
    <source>
        <tissue evidence="15">Whole body</tissue>
    </source>
</reference>
<evidence type="ECO:0000256" key="2">
    <source>
        <dbReference type="ARBA" id="ARBA00007904"/>
    </source>
</evidence>
<keyword evidence="6" id="KW-0732">Signal</keyword>
<gene>
    <name evidence="15" type="primary">LOC113398469</name>
</gene>
<evidence type="ECO:0000313" key="14">
    <source>
        <dbReference type="Proteomes" id="UP001652626"/>
    </source>
</evidence>
<feature type="domain" description="ER membrane protein complex subunit 1 C-terminal" evidence="12">
    <location>
        <begin position="708"/>
        <end position="905"/>
    </location>
</feature>
<evidence type="ECO:0000256" key="5">
    <source>
        <dbReference type="ARBA" id="ARBA00022692"/>
    </source>
</evidence>
<dbReference type="GO" id="GO:0034975">
    <property type="term" value="P:protein folding in endoplasmic reticulum"/>
    <property type="evidence" value="ECO:0007669"/>
    <property type="project" value="TreeGrafter"/>
</dbReference>
<dbReference type="Proteomes" id="UP001652626">
    <property type="component" value="Chromosome 12"/>
</dbReference>
<protein>
    <recommendedName>
        <fullName evidence="4">ER membrane protein complex subunit 1</fullName>
    </recommendedName>
</protein>
<keyword evidence="14" id="KW-1185">Reference proteome</keyword>
<proteinExistence type="inferred from homology"/>
<comment type="similarity">
    <text evidence="2">Belongs to the EMC1 family.</text>
</comment>
<dbReference type="Gene3D" id="2.130.10.10">
    <property type="entry name" value="YVTN repeat-like/Quinoprotein amine dehydrogenase"/>
    <property type="match status" value="1"/>
</dbReference>
<evidence type="ECO:0000256" key="6">
    <source>
        <dbReference type="ARBA" id="ARBA00022729"/>
    </source>
</evidence>
<evidence type="ECO:0000256" key="11">
    <source>
        <dbReference type="SAM" id="Phobius"/>
    </source>
</evidence>
<evidence type="ECO:0000256" key="8">
    <source>
        <dbReference type="ARBA" id="ARBA00022989"/>
    </source>
</evidence>
<evidence type="ECO:0000256" key="10">
    <source>
        <dbReference type="ARBA" id="ARBA00023180"/>
    </source>
</evidence>
<sequence length="906" mass="100348">MGVLSSNLKPSFLGLLKFLNNMNWFIVFFSLINISVCIYEDQIGKFDWRQTYVGRIKFAQFDTVSTAKKIIVATEENVLAALNLKTGQVVWRHVFETASTGNIQLLHVGEKVTTVTGSNPYLVRGWDSNTGVLIWEWSLTVQNDLTEYSQWWVQNNMLVHVLPVFGSHIEVTMYNLLTGSNRGASSMLPAIWTNERCILTAPHYTCISGPLESQLLLSIDVTSNAVKIISKPLTDYVDIQQTVSVNLRPLGGNSIIPGFVLGNDKIVFIRDNNFEKSKVQLGDKSASATVVDGANGHILVQTWMDDVTGFTLTADSVSTGKEVTDIYCSDKTLNIPKPELLAVMCTRTSREQNACRLLINAADDAVHLMQQGGRALWAREEALSRARAVEFVELPVSDTDAALESEFDQKEGSVWSAFARRLLTQYQQLQNLIRSLQGESAVQKTPSSLVRDYFNLHRIIVIVTDAGKIFGIDNLSGEILWRRYEAGLSAQSASVFTRRSARTPPHHAHLSVVATQRDTGNGFILSLNPITGELIDEGKLILNVRLLQCMMLHVPDSEKLHALVLLDEKENVLVLPSSAAPLVEDVYMYVAEKDTAKVQGYSLRFDGKGVRAQRTWAARLGGAGAARVAATATRSRLEHVRAPGRALADRSVLYKYSNPNLVLFVVERLDPLYKEEVVAVALDVVSGALAGAAAHRRARALPLAAHADNCFVYLYRSEKHRRLELATMELYEGKERWLEPGVPFSSLESNQVPIVEHQAFILPATPTAAAFTITERSLTDRHVLLGLSSGAVVELPWAYLEARRDESLPVAAPELPLPADATLNYNRTLQRVSALHAAPAGLESTSLVLVTGLDLFYTRVAPSKTFDLLKDDFDYYLITIVLSALIVATYSTKYFASRKMLKQAWK</sequence>
<dbReference type="RefSeq" id="XP_026493007.2">
    <property type="nucleotide sequence ID" value="XM_026637222.2"/>
</dbReference>
<evidence type="ECO:0000256" key="9">
    <source>
        <dbReference type="ARBA" id="ARBA00023136"/>
    </source>
</evidence>
<evidence type="ECO:0000259" key="13">
    <source>
        <dbReference type="Pfam" id="PF25293"/>
    </source>
</evidence>
<comment type="subcellular location">
    <subcellularLocation>
        <location evidence="1">Endoplasmic reticulum membrane</location>
        <topology evidence="1">Single-pass type I membrane protein</topology>
    </subcellularLocation>
</comment>
<dbReference type="InterPro" id="IPR015943">
    <property type="entry name" value="WD40/YVTN_repeat-like_dom_sf"/>
</dbReference>
<dbReference type="InterPro" id="IPR026895">
    <property type="entry name" value="EMC1"/>
</dbReference>
<evidence type="ECO:0000259" key="12">
    <source>
        <dbReference type="Pfam" id="PF07774"/>
    </source>
</evidence>
<dbReference type="Pfam" id="PF25293">
    <property type="entry name" value="Beta-prop_EMC1_N"/>
    <property type="match status" value="1"/>
</dbReference>
<dbReference type="InterPro" id="IPR011047">
    <property type="entry name" value="Quinoprotein_ADH-like_sf"/>
</dbReference>
<name>A0A8B8I9M6_VANTA</name>
<keyword evidence="10" id="KW-0325">Glycoprotein</keyword>
<dbReference type="GeneID" id="113398469"/>
<dbReference type="InterPro" id="IPR058545">
    <property type="entry name" value="Beta-prop_EMC1_1st"/>
</dbReference>
<dbReference type="SUPFAM" id="SSF50998">
    <property type="entry name" value="Quinoprotein alcohol dehydrogenase-like"/>
    <property type="match status" value="1"/>
</dbReference>
<feature type="transmembrane region" description="Helical" evidence="11">
    <location>
        <begin position="875"/>
        <end position="896"/>
    </location>
</feature>
<dbReference type="PANTHER" id="PTHR21573">
    <property type="entry name" value="ER MEMBRANE PROTEIN COMPLEX SUBUNIT 1"/>
    <property type="match status" value="1"/>
</dbReference>
<comment type="subunit">
    <text evidence="3">Component of the ER membrane protein complex (EMC).</text>
</comment>
<keyword evidence="7" id="KW-0256">Endoplasmic reticulum</keyword>
<dbReference type="Pfam" id="PF07774">
    <property type="entry name" value="EMC1_C"/>
    <property type="match status" value="1"/>
</dbReference>
<evidence type="ECO:0000256" key="3">
    <source>
        <dbReference type="ARBA" id="ARBA00011276"/>
    </source>
</evidence>
<dbReference type="InterPro" id="IPR011678">
    <property type="entry name" value="EMC1_C"/>
</dbReference>